<feature type="domain" description="Riboflavin kinase" evidence="18">
    <location>
        <begin position="257"/>
        <end position="382"/>
    </location>
</feature>
<comment type="catalytic activity">
    <reaction evidence="16">
        <text>riboflavin + ATP = FMN + ADP + H(+)</text>
        <dbReference type="Rhea" id="RHEA:14357"/>
        <dbReference type="ChEBI" id="CHEBI:15378"/>
        <dbReference type="ChEBI" id="CHEBI:30616"/>
        <dbReference type="ChEBI" id="CHEBI:57986"/>
        <dbReference type="ChEBI" id="CHEBI:58210"/>
        <dbReference type="ChEBI" id="CHEBI:456216"/>
        <dbReference type="EC" id="2.7.1.26"/>
    </reaction>
</comment>
<dbReference type="InterPro" id="IPR015865">
    <property type="entry name" value="Riboflavin_kinase_bac/euk"/>
</dbReference>
<dbReference type="InterPro" id="IPR002606">
    <property type="entry name" value="Riboflavin_kinase_bac"/>
</dbReference>
<evidence type="ECO:0000256" key="3">
    <source>
        <dbReference type="ARBA" id="ARBA00010214"/>
    </source>
</evidence>
<dbReference type="InterPro" id="IPR023468">
    <property type="entry name" value="Riboflavin_kinase"/>
</dbReference>
<keyword evidence="10 19" id="KW-0548">Nucleotidyltransferase</keyword>
<dbReference type="EMBL" id="VUNC01000002">
    <property type="protein sequence ID" value="MST72132.1"/>
    <property type="molecule type" value="Genomic_DNA"/>
</dbReference>
<dbReference type="EC" id="2.7.7.2" evidence="5"/>
<dbReference type="Gene3D" id="3.40.50.620">
    <property type="entry name" value="HUPs"/>
    <property type="match status" value="1"/>
</dbReference>
<evidence type="ECO:0000256" key="14">
    <source>
        <dbReference type="ARBA" id="ARBA00022840"/>
    </source>
</evidence>
<evidence type="ECO:0000256" key="1">
    <source>
        <dbReference type="ARBA" id="ARBA00004726"/>
    </source>
</evidence>
<dbReference type="InterPro" id="IPR014729">
    <property type="entry name" value="Rossmann-like_a/b/a_fold"/>
</dbReference>
<comment type="similarity">
    <text evidence="3">Belongs to the RibF family.</text>
</comment>
<dbReference type="GO" id="GO:0005524">
    <property type="term" value="F:ATP binding"/>
    <property type="evidence" value="ECO:0007669"/>
    <property type="project" value="UniProtKB-KW"/>
</dbReference>
<sequence>MLSRPRRAAPRGVGASWALARLRRELPQRHRWGEVVSEAILGRTLPLTEEDSRALCRDSLLLGGLEVSAVRLDGATLVTRAAVHLAPGSDACVCIGAFDGLHRGHRRLLAHAVADARELSLPCVAVTFSPDPSDLLEGETPLSRLLEVRDRARGLLLLGADAVLVLDFGEELEHTSQEAFLRRMLPRLVRPRSVRVGTNFRFGDGGRGDLDSLRELGKREGIAVHGEELLQEDGKTVSATQIRALLRDGQLERANALLARPHFVRGTVAHGRGEGTSFGFPTANVQVPSVTCLPSDGVYAGYVVADRTAYPSAINVGAPPTFSGPRQSFLEANLLGFSGDLYGREVSVVFARWLRASRPFPSTEELERAVLSNVDWVRTQVGQHGVEVGE</sequence>
<evidence type="ECO:0000256" key="10">
    <source>
        <dbReference type="ARBA" id="ARBA00022695"/>
    </source>
</evidence>
<dbReference type="UniPathway" id="UPA00276">
    <property type="reaction ID" value="UER00406"/>
</dbReference>
<reference evidence="19 20" key="1">
    <citation type="submission" date="2019-08" db="EMBL/GenBank/DDBJ databases">
        <title>In-depth cultivation of the pig gut microbiome towards novel bacterial diversity and tailored functional studies.</title>
        <authorList>
            <person name="Wylensek D."/>
            <person name="Hitch T.C.A."/>
            <person name="Clavel T."/>
        </authorList>
    </citation>
    <scope>NUCLEOTIDE SEQUENCE [LARGE SCALE GENOMIC DNA]</scope>
    <source>
        <strain evidence="19 20">CA-Schmier-601-WT-1</strain>
    </source>
</reference>
<dbReference type="UniPathway" id="UPA00277">
    <property type="reaction ID" value="UER00407"/>
</dbReference>
<keyword evidence="12" id="KW-0418">Kinase</keyword>
<organism evidence="19 20">
    <name type="scientific">Olsenella porci</name>
    <dbReference type="NCBI Taxonomy" id="2652279"/>
    <lineage>
        <taxon>Bacteria</taxon>
        <taxon>Bacillati</taxon>
        <taxon>Actinomycetota</taxon>
        <taxon>Coriobacteriia</taxon>
        <taxon>Coriobacteriales</taxon>
        <taxon>Atopobiaceae</taxon>
        <taxon>Olsenella</taxon>
    </lineage>
</organism>
<keyword evidence="13" id="KW-0274">FAD</keyword>
<dbReference type="Gene3D" id="2.40.30.30">
    <property type="entry name" value="Riboflavin kinase-like"/>
    <property type="match status" value="1"/>
</dbReference>
<evidence type="ECO:0000256" key="2">
    <source>
        <dbReference type="ARBA" id="ARBA00005201"/>
    </source>
</evidence>
<comment type="catalytic activity">
    <reaction evidence="17">
        <text>FMN + ATP + H(+) = FAD + diphosphate</text>
        <dbReference type="Rhea" id="RHEA:17237"/>
        <dbReference type="ChEBI" id="CHEBI:15378"/>
        <dbReference type="ChEBI" id="CHEBI:30616"/>
        <dbReference type="ChEBI" id="CHEBI:33019"/>
        <dbReference type="ChEBI" id="CHEBI:57692"/>
        <dbReference type="ChEBI" id="CHEBI:58210"/>
        <dbReference type="EC" id="2.7.7.2"/>
    </reaction>
</comment>
<evidence type="ECO:0000256" key="12">
    <source>
        <dbReference type="ARBA" id="ARBA00022777"/>
    </source>
</evidence>
<accession>A0A6N7X9C0</accession>
<comment type="pathway">
    <text evidence="2">Cofactor biosynthesis; FMN biosynthesis; FMN from riboflavin (ATP route): step 1/1.</text>
</comment>
<dbReference type="SUPFAM" id="SSF52374">
    <property type="entry name" value="Nucleotidylyl transferase"/>
    <property type="match status" value="1"/>
</dbReference>
<dbReference type="Pfam" id="PF06574">
    <property type="entry name" value="FAD_syn"/>
    <property type="match status" value="1"/>
</dbReference>
<dbReference type="CDD" id="cd02064">
    <property type="entry name" value="FAD_synthetase_N"/>
    <property type="match status" value="1"/>
</dbReference>
<dbReference type="NCBIfam" id="TIGR00083">
    <property type="entry name" value="ribF"/>
    <property type="match status" value="1"/>
</dbReference>
<dbReference type="SMART" id="SM00904">
    <property type="entry name" value="Flavokinase"/>
    <property type="match status" value="1"/>
</dbReference>
<keyword evidence="14" id="KW-0067">ATP-binding</keyword>
<protein>
    <recommendedName>
        <fullName evidence="6">Bifunctional riboflavin kinase/FMN adenylyltransferase</fullName>
        <ecNumber evidence="4">2.7.1.26</ecNumber>
        <ecNumber evidence="5">2.7.7.2</ecNumber>
    </recommendedName>
</protein>
<gene>
    <name evidence="19" type="primary">ribF</name>
    <name evidence="19" type="ORF">FYJ68_03265</name>
</gene>
<evidence type="ECO:0000313" key="20">
    <source>
        <dbReference type="Proteomes" id="UP000469325"/>
    </source>
</evidence>
<evidence type="ECO:0000256" key="11">
    <source>
        <dbReference type="ARBA" id="ARBA00022741"/>
    </source>
</evidence>
<evidence type="ECO:0000256" key="16">
    <source>
        <dbReference type="ARBA" id="ARBA00047880"/>
    </source>
</evidence>
<dbReference type="Proteomes" id="UP000469325">
    <property type="component" value="Unassembled WGS sequence"/>
</dbReference>
<dbReference type="EC" id="2.7.1.26" evidence="4"/>
<dbReference type="AlphaFoldDB" id="A0A6N7X9C0"/>
<dbReference type="GO" id="GO:0003919">
    <property type="term" value="F:FMN adenylyltransferase activity"/>
    <property type="evidence" value="ECO:0007669"/>
    <property type="project" value="UniProtKB-EC"/>
</dbReference>
<dbReference type="Pfam" id="PF01687">
    <property type="entry name" value="Flavokinase"/>
    <property type="match status" value="1"/>
</dbReference>
<evidence type="ECO:0000256" key="17">
    <source>
        <dbReference type="ARBA" id="ARBA00049494"/>
    </source>
</evidence>
<evidence type="ECO:0000256" key="6">
    <source>
        <dbReference type="ARBA" id="ARBA00018483"/>
    </source>
</evidence>
<dbReference type="InterPro" id="IPR023465">
    <property type="entry name" value="Riboflavin_kinase_dom_sf"/>
</dbReference>
<evidence type="ECO:0000256" key="4">
    <source>
        <dbReference type="ARBA" id="ARBA00012105"/>
    </source>
</evidence>
<evidence type="ECO:0000256" key="5">
    <source>
        <dbReference type="ARBA" id="ARBA00012393"/>
    </source>
</evidence>
<dbReference type="InterPro" id="IPR015864">
    <property type="entry name" value="FAD_synthase"/>
</dbReference>
<comment type="pathway">
    <text evidence="1">Cofactor biosynthesis; FAD biosynthesis; FAD from FMN: step 1/1.</text>
</comment>
<comment type="caution">
    <text evidence="19">The sequence shown here is derived from an EMBL/GenBank/DDBJ whole genome shotgun (WGS) entry which is preliminary data.</text>
</comment>
<name>A0A6N7X9C0_9ACTN</name>
<dbReference type="PANTHER" id="PTHR22749:SF6">
    <property type="entry name" value="RIBOFLAVIN KINASE"/>
    <property type="match status" value="1"/>
</dbReference>
<proteinExistence type="inferred from homology"/>
<dbReference type="GO" id="GO:0009231">
    <property type="term" value="P:riboflavin biosynthetic process"/>
    <property type="evidence" value="ECO:0007669"/>
    <property type="project" value="InterPro"/>
</dbReference>
<dbReference type="GO" id="GO:0009398">
    <property type="term" value="P:FMN biosynthetic process"/>
    <property type="evidence" value="ECO:0007669"/>
    <property type="project" value="UniProtKB-UniPathway"/>
</dbReference>
<dbReference type="GO" id="GO:0008531">
    <property type="term" value="F:riboflavin kinase activity"/>
    <property type="evidence" value="ECO:0007669"/>
    <property type="project" value="UniProtKB-EC"/>
</dbReference>
<evidence type="ECO:0000256" key="9">
    <source>
        <dbReference type="ARBA" id="ARBA00022679"/>
    </source>
</evidence>
<keyword evidence="20" id="KW-1185">Reference proteome</keyword>
<keyword evidence="11" id="KW-0547">Nucleotide-binding</keyword>
<evidence type="ECO:0000313" key="19">
    <source>
        <dbReference type="EMBL" id="MST72132.1"/>
    </source>
</evidence>
<evidence type="ECO:0000256" key="8">
    <source>
        <dbReference type="ARBA" id="ARBA00022643"/>
    </source>
</evidence>
<keyword evidence="9 19" id="KW-0808">Transferase</keyword>
<keyword evidence="15" id="KW-0511">Multifunctional enzyme</keyword>
<keyword evidence="7" id="KW-0285">Flavoprotein</keyword>
<keyword evidence="8" id="KW-0288">FMN</keyword>
<evidence type="ECO:0000256" key="13">
    <source>
        <dbReference type="ARBA" id="ARBA00022827"/>
    </source>
</evidence>
<dbReference type="GO" id="GO:0006747">
    <property type="term" value="P:FAD biosynthetic process"/>
    <property type="evidence" value="ECO:0007669"/>
    <property type="project" value="UniProtKB-UniPathway"/>
</dbReference>
<evidence type="ECO:0000256" key="7">
    <source>
        <dbReference type="ARBA" id="ARBA00022630"/>
    </source>
</evidence>
<evidence type="ECO:0000256" key="15">
    <source>
        <dbReference type="ARBA" id="ARBA00023268"/>
    </source>
</evidence>
<dbReference type="SUPFAM" id="SSF82114">
    <property type="entry name" value="Riboflavin kinase-like"/>
    <property type="match status" value="1"/>
</dbReference>
<evidence type="ECO:0000259" key="18">
    <source>
        <dbReference type="SMART" id="SM00904"/>
    </source>
</evidence>
<dbReference type="PANTHER" id="PTHR22749">
    <property type="entry name" value="RIBOFLAVIN KINASE/FMN ADENYLYLTRANSFERASE"/>
    <property type="match status" value="1"/>
</dbReference>